<protein>
    <submittedName>
        <fullName evidence="2">Uncharacterized protein</fullName>
    </submittedName>
</protein>
<reference evidence="2" key="2">
    <citation type="submission" date="2021-03" db="UniProtKB">
        <authorList>
            <consortium name="EnsemblPlants"/>
        </authorList>
    </citation>
    <scope>IDENTIFICATION</scope>
</reference>
<evidence type="ECO:0000313" key="3">
    <source>
        <dbReference type="Proteomes" id="UP000596661"/>
    </source>
</evidence>
<sequence length="168" mass="19003">MTKSTHVSRGHSTKMTLKSLDDQAIEEGHSVMLGPKSLAHDHSRGHSTKMTLKSLSQAKGEYHSTMLGLGHLAMTIQEVTLQLTENSQNPDTSHKVLAKVSSKPLIKKPDLKWTTKEEKLFLERPNPEPAPLKDSAKHVTHRPRINTTQPKRYHETKERHREEQKGNP</sequence>
<dbReference type="Proteomes" id="UP000596661">
    <property type="component" value="Chromosome 2"/>
</dbReference>
<evidence type="ECO:0000313" key="2">
    <source>
        <dbReference type="EnsemblPlants" id="cds.evm.model.02.143"/>
    </source>
</evidence>
<keyword evidence="3" id="KW-1185">Reference proteome</keyword>
<feature type="region of interest" description="Disordered" evidence="1">
    <location>
        <begin position="120"/>
        <end position="168"/>
    </location>
</feature>
<dbReference type="EnsemblPlants" id="evm.model.02.143">
    <property type="protein sequence ID" value="cds.evm.model.02.143"/>
    <property type="gene ID" value="evm.TU.02.143"/>
</dbReference>
<name>A0A803NTL2_CANSA</name>
<organism evidence="2 3">
    <name type="scientific">Cannabis sativa</name>
    <name type="common">Hemp</name>
    <name type="synonym">Marijuana</name>
    <dbReference type="NCBI Taxonomy" id="3483"/>
    <lineage>
        <taxon>Eukaryota</taxon>
        <taxon>Viridiplantae</taxon>
        <taxon>Streptophyta</taxon>
        <taxon>Embryophyta</taxon>
        <taxon>Tracheophyta</taxon>
        <taxon>Spermatophyta</taxon>
        <taxon>Magnoliopsida</taxon>
        <taxon>eudicotyledons</taxon>
        <taxon>Gunneridae</taxon>
        <taxon>Pentapetalae</taxon>
        <taxon>rosids</taxon>
        <taxon>fabids</taxon>
        <taxon>Rosales</taxon>
        <taxon>Cannabaceae</taxon>
        <taxon>Cannabis</taxon>
    </lineage>
</organism>
<proteinExistence type="predicted"/>
<accession>A0A803NTL2</accession>
<dbReference type="AlphaFoldDB" id="A0A803NTL2"/>
<dbReference type="EMBL" id="UZAU01000089">
    <property type="status" value="NOT_ANNOTATED_CDS"/>
    <property type="molecule type" value="Genomic_DNA"/>
</dbReference>
<evidence type="ECO:0000256" key="1">
    <source>
        <dbReference type="SAM" id="MobiDB-lite"/>
    </source>
</evidence>
<reference evidence="2" key="1">
    <citation type="submission" date="2018-11" db="EMBL/GenBank/DDBJ databases">
        <authorList>
            <person name="Grassa J C."/>
        </authorList>
    </citation>
    <scope>NUCLEOTIDE SEQUENCE [LARGE SCALE GENOMIC DNA]</scope>
</reference>
<dbReference type="Gramene" id="evm.model.02.143">
    <property type="protein sequence ID" value="cds.evm.model.02.143"/>
    <property type="gene ID" value="evm.TU.02.143"/>
</dbReference>
<feature type="compositionally biased region" description="Basic and acidic residues" evidence="1">
    <location>
        <begin position="152"/>
        <end position="168"/>
    </location>
</feature>